<reference evidence="1 2" key="1">
    <citation type="submission" date="2024-01" db="EMBL/GenBank/DDBJ databases">
        <title>The genomes of 5 underutilized Papilionoideae crops provide insights into root nodulation and disease resistanc.</title>
        <authorList>
            <person name="Jiang F."/>
        </authorList>
    </citation>
    <scope>NUCLEOTIDE SEQUENCE [LARGE SCALE GENOMIC DNA]</scope>
    <source>
        <strain evidence="1">LVBAO_FW01</strain>
        <tissue evidence="1">Leaves</tissue>
    </source>
</reference>
<proteinExistence type="predicted"/>
<keyword evidence="2" id="KW-1185">Reference proteome</keyword>
<accession>A0AAN9N0M9</accession>
<protein>
    <submittedName>
        <fullName evidence="1">Uncharacterized protein</fullName>
    </submittedName>
</protein>
<dbReference type="EMBL" id="JAYMYQ010000001">
    <property type="protein sequence ID" value="KAK7361524.1"/>
    <property type="molecule type" value="Genomic_DNA"/>
</dbReference>
<name>A0AAN9N0M9_CANGL</name>
<sequence>MVDDQRRKGERLHAWWLGMGREEETKVVMVEVLDSRDKSQGFWGSGSHSVATKLMALKITWRELEVATMEERREVNCICLGRDKAIVTSGGDNDGCRENWK</sequence>
<organism evidence="1 2">
    <name type="scientific">Canavalia gladiata</name>
    <name type="common">Sword bean</name>
    <name type="synonym">Dolichos gladiatus</name>
    <dbReference type="NCBI Taxonomy" id="3824"/>
    <lineage>
        <taxon>Eukaryota</taxon>
        <taxon>Viridiplantae</taxon>
        <taxon>Streptophyta</taxon>
        <taxon>Embryophyta</taxon>
        <taxon>Tracheophyta</taxon>
        <taxon>Spermatophyta</taxon>
        <taxon>Magnoliopsida</taxon>
        <taxon>eudicotyledons</taxon>
        <taxon>Gunneridae</taxon>
        <taxon>Pentapetalae</taxon>
        <taxon>rosids</taxon>
        <taxon>fabids</taxon>
        <taxon>Fabales</taxon>
        <taxon>Fabaceae</taxon>
        <taxon>Papilionoideae</taxon>
        <taxon>50 kb inversion clade</taxon>
        <taxon>NPAAA clade</taxon>
        <taxon>indigoferoid/millettioid clade</taxon>
        <taxon>Phaseoleae</taxon>
        <taxon>Canavalia</taxon>
    </lineage>
</organism>
<gene>
    <name evidence="1" type="ORF">VNO77_03593</name>
</gene>
<dbReference type="Proteomes" id="UP001367508">
    <property type="component" value="Unassembled WGS sequence"/>
</dbReference>
<evidence type="ECO:0000313" key="1">
    <source>
        <dbReference type="EMBL" id="KAK7361524.1"/>
    </source>
</evidence>
<dbReference type="AlphaFoldDB" id="A0AAN9N0M9"/>
<evidence type="ECO:0000313" key="2">
    <source>
        <dbReference type="Proteomes" id="UP001367508"/>
    </source>
</evidence>
<comment type="caution">
    <text evidence="1">The sequence shown here is derived from an EMBL/GenBank/DDBJ whole genome shotgun (WGS) entry which is preliminary data.</text>
</comment>